<proteinExistence type="predicted"/>
<reference evidence="1 2" key="3">
    <citation type="submission" date="2019-11" db="EMBL/GenBank/DDBJ databases">
        <title>A de novo genome assembly of a pear dwarfing rootstock.</title>
        <authorList>
            <person name="Wang F."/>
            <person name="Wang J."/>
            <person name="Li S."/>
            <person name="Zhang Y."/>
            <person name="Fang M."/>
            <person name="Ma L."/>
            <person name="Zhao Y."/>
            <person name="Jiang S."/>
        </authorList>
    </citation>
    <scope>NUCLEOTIDE SEQUENCE [LARGE SCALE GENOMIC DNA]</scope>
    <source>
        <strain evidence="1">S2</strain>
        <tissue evidence="1">Leaf</tissue>
    </source>
</reference>
<sequence>MVQANMQYQQTTTELIQSLTQRITQDAQAIANLEKQVGQIAMILSERDQDIFPCEPEANPIEQEAFHEQDDVHTTFRSEEDFDHELSELAEGEEKIANSKLEDPLNEPTSQIAITNWSLPADIQAVDEVSNVKMLEANPSPLDIPECYILNTTDSKVPNSFILYEFKDPFELCMFNSLSVRWPRYGGRDNGKKIKKRKKSRALKLKKKQKYAMPHCLVSTPNFKATRWKKGKKKKIHGVVPHFNDPPSST</sequence>
<keyword evidence="2" id="KW-1185">Reference proteome</keyword>
<dbReference type="Proteomes" id="UP000327157">
    <property type="component" value="Chromosome 8"/>
</dbReference>
<reference evidence="1 2" key="1">
    <citation type="submission" date="2019-09" db="EMBL/GenBank/DDBJ databases">
        <authorList>
            <person name="Ou C."/>
        </authorList>
    </citation>
    <scope>NUCLEOTIDE SEQUENCE [LARGE SCALE GENOMIC DNA]</scope>
    <source>
        <strain evidence="1">S2</strain>
        <tissue evidence="1">Leaf</tissue>
    </source>
</reference>
<protein>
    <submittedName>
        <fullName evidence="1">Uncharacterized protein</fullName>
    </submittedName>
</protein>
<accession>A0A5N5HR38</accession>
<gene>
    <name evidence="1" type="ORF">D8674_033397</name>
</gene>
<dbReference type="AlphaFoldDB" id="A0A5N5HR38"/>
<evidence type="ECO:0000313" key="2">
    <source>
        <dbReference type="Proteomes" id="UP000327157"/>
    </source>
</evidence>
<name>A0A5N5HR38_9ROSA</name>
<reference evidence="2" key="2">
    <citation type="submission" date="2019-10" db="EMBL/GenBank/DDBJ databases">
        <title>A de novo genome assembly of a pear dwarfing rootstock.</title>
        <authorList>
            <person name="Wang F."/>
            <person name="Wang J."/>
            <person name="Li S."/>
            <person name="Zhang Y."/>
            <person name="Fang M."/>
            <person name="Ma L."/>
            <person name="Zhao Y."/>
            <person name="Jiang S."/>
        </authorList>
    </citation>
    <scope>NUCLEOTIDE SEQUENCE [LARGE SCALE GENOMIC DNA]</scope>
</reference>
<organism evidence="1 2">
    <name type="scientific">Pyrus ussuriensis x Pyrus communis</name>
    <dbReference type="NCBI Taxonomy" id="2448454"/>
    <lineage>
        <taxon>Eukaryota</taxon>
        <taxon>Viridiplantae</taxon>
        <taxon>Streptophyta</taxon>
        <taxon>Embryophyta</taxon>
        <taxon>Tracheophyta</taxon>
        <taxon>Spermatophyta</taxon>
        <taxon>Magnoliopsida</taxon>
        <taxon>eudicotyledons</taxon>
        <taxon>Gunneridae</taxon>
        <taxon>Pentapetalae</taxon>
        <taxon>rosids</taxon>
        <taxon>fabids</taxon>
        <taxon>Rosales</taxon>
        <taxon>Rosaceae</taxon>
        <taxon>Amygdaloideae</taxon>
        <taxon>Maleae</taxon>
        <taxon>Pyrus</taxon>
    </lineage>
</organism>
<comment type="caution">
    <text evidence="1">The sequence shown here is derived from an EMBL/GenBank/DDBJ whole genome shotgun (WGS) entry which is preliminary data.</text>
</comment>
<dbReference type="EMBL" id="SMOL01000148">
    <property type="protein sequence ID" value="KAB2628602.1"/>
    <property type="molecule type" value="Genomic_DNA"/>
</dbReference>
<evidence type="ECO:0000313" key="1">
    <source>
        <dbReference type="EMBL" id="KAB2628602.1"/>
    </source>
</evidence>